<evidence type="ECO:0000313" key="1">
    <source>
        <dbReference type="EMBL" id="CAF1344901.1"/>
    </source>
</evidence>
<feature type="non-terminal residue" evidence="1">
    <location>
        <position position="1"/>
    </location>
</feature>
<organism evidence="1 2">
    <name type="scientific">Rotaria sordida</name>
    <dbReference type="NCBI Taxonomy" id="392033"/>
    <lineage>
        <taxon>Eukaryota</taxon>
        <taxon>Metazoa</taxon>
        <taxon>Spiralia</taxon>
        <taxon>Gnathifera</taxon>
        <taxon>Rotifera</taxon>
        <taxon>Eurotatoria</taxon>
        <taxon>Bdelloidea</taxon>
        <taxon>Philodinida</taxon>
        <taxon>Philodinidae</taxon>
        <taxon>Rotaria</taxon>
    </lineage>
</organism>
<comment type="caution">
    <text evidence="1">The sequence shown here is derived from an EMBL/GenBank/DDBJ whole genome shotgun (WGS) entry which is preliminary data.</text>
</comment>
<dbReference type="Gene3D" id="3.40.50.1240">
    <property type="entry name" value="Phosphoglycerate mutase-like"/>
    <property type="match status" value="1"/>
</dbReference>
<proteinExistence type="predicted"/>
<name>A0A815GUA2_9BILA</name>
<dbReference type="OrthoDB" id="267323at2759"/>
<evidence type="ECO:0000313" key="2">
    <source>
        <dbReference type="Proteomes" id="UP000663882"/>
    </source>
</evidence>
<dbReference type="InterPro" id="IPR029033">
    <property type="entry name" value="His_PPase_superfam"/>
</dbReference>
<protein>
    <submittedName>
        <fullName evidence="1">Uncharacterized protein</fullName>
    </submittedName>
</protein>
<dbReference type="Proteomes" id="UP000663882">
    <property type="component" value="Unassembled WGS sequence"/>
</dbReference>
<accession>A0A815GUA2</accession>
<gene>
    <name evidence="1" type="ORF">RFH988_LOCUS31984</name>
</gene>
<reference evidence="1" key="1">
    <citation type="submission" date="2021-02" db="EMBL/GenBank/DDBJ databases">
        <authorList>
            <person name="Nowell W R."/>
        </authorList>
    </citation>
    <scope>NUCLEOTIDE SEQUENCE</scope>
</reference>
<sequence>HTVIKLTPMAYGCMMESIPLSVEAVNTHRSKPKNCDPHRPVAEALNEFLEVRSETKTGPTTCQIIYQNAGTTIETTDAKGNRIKRRNSIFDDITPNNSFSSDHNDNI</sequence>
<dbReference type="EMBL" id="CAJNOO010003579">
    <property type="protein sequence ID" value="CAF1344901.1"/>
    <property type="molecule type" value="Genomic_DNA"/>
</dbReference>
<dbReference type="AlphaFoldDB" id="A0A815GUA2"/>